<dbReference type="Proteomes" id="UP000008810">
    <property type="component" value="Chromosome 3"/>
</dbReference>
<evidence type="ECO:0000313" key="2">
    <source>
        <dbReference type="EnsemblPlants" id="PNT69350"/>
    </source>
</evidence>
<dbReference type="Gramene" id="PNT69350">
    <property type="protein sequence ID" value="PNT69350"/>
    <property type="gene ID" value="BRADI_3g54273v3"/>
</dbReference>
<accession>A0A2K2D4Z8</accession>
<evidence type="ECO:0000313" key="1">
    <source>
        <dbReference type="EMBL" id="PNT69350.1"/>
    </source>
</evidence>
<dbReference type="AlphaFoldDB" id="A0A2K2D4Z8"/>
<protein>
    <submittedName>
        <fullName evidence="1 2">Uncharacterized protein</fullName>
    </submittedName>
</protein>
<organism evidence="1">
    <name type="scientific">Brachypodium distachyon</name>
    <name type="common">Purple false brome</name>
    <name type="synonym">Trachynia distachya</name>
    <dbReference type="NCBI Taxonomy" id="15368"/>
    <lineage>
        <taxon>Eukaryota</taxon>
        <taxon>Viridiplantae</taxon>
        <taxon>Streptophyta</taxon>
        <taxon>Embryophyta</taxon>
        <taxon>Tracheophyta</taxon>
        <taxon>Spermatophyta</taxon>
        <taxon>Magnoliopsida</taxon>
        <taxon>Liliopsida</taxon>
        <taxon>Poales</taxon>
        <taxon>Poaceae</taxon>
        <taxon>BOP clade</taxon>
        <taxon>Pooideae</taxon>
        <taxon>Stipodae</taxon>
        <taxon>Brachypodieae</taxon>
        <taxon>Brachypodium</taxon>
    </lineage>
</organism>
<dbReference type="EnsemblPlants" id="PNT69350">
    <property type="protein sequence ID" value="PNT69350"/>
    <property type="gene ID" value="BRADI_3g54273v3"/>
</dbReference>
<sequence length="73" mass="8078">MPGTPKIFEDKTVNRCGLALLFVNSVRAVLPVKSFVLDVGTLHTLCLWLPVMAVRSLTEEGFISYGMEHDLSL</sequence>
<name>A0A2K2D4Z8_BRADI</name>
<reference evidence="1" key="2">
    <citation type="submission" date="2017-06" db="EMBL/GenBank/DDBJ databases">
        <title>WGS assembly of Brachypodium distachyon.</title>
        <authorList>
            <consortium name="The International Brachypodium Initiative"/>
            <person name="Lucas S."/>
            <person name="Harmon-Smith M."/>
            <person name="Lail K."/>
            <person name="Tice H."/>
            <person name="Grimwood J."/>
            <person name="Bruce D."/>
            <person name="Barry K."/>
            <person name="Shu S."/>
            <person name="Lindquist E."/>
            <person name="Wang M."/>
            <person name="Pitluck S."/>
            <person name="Vogel J.P."/>
            <person name="Garvin D.F."/>
            <person name="Mockler T.C."/>
            <person name="Schmutz J."/>
            <person name="Rokhsar D."/>
            <person name="Bevan M.W."/>
        </authorList>
    </citation>
    <scope>NUCLEOTIDE SEQUENCE</scope>
    <source>
        <strain evidence="1">Bd21</strain>
    </source>
</reference>
<reference evidence="1 2" key="1">
    <citation type="journal article" date="2010" name="Nature">
        <title>Genome sequencing and analysis of the model grass Brachypodium distachyon.</title>
        <authorList>
            <consortium name="International Brachypodium Initiative"/>
        </authorList>
    </citation>
    <scope>NUCLEOTIDE SEQUENCE [LARGE SCALE GENOMIC DNA]</scope>
    <source>
        <strain evidence="1 2">Bd21</strain>
    </source>
</reference>
<evidence type="ECO:0000313" key="3">
    <source>
        <dbReference type="Proteomes" id="UP000008810"/>
    </source>
</evidence>
<keyword evidence="3" id="KW-1185">Reference proteome</keyword>
<gene>
    <name evidence="1" type="ORF">BRADI_3g54273v3</name>
</gene>
<reference evidence="2" key="3">
    <citation type="submission" date="2018-08" db="UniProtKB">
        <authorList>
            <consortium name="EnsemblPlants"/>
        </authorList>
    </citation>
    <scope>IDENTIFICATION</scope>
    <source>
        <strain evidence="2">cv. Bd21</strain>
    </source>
</reference>
<dbReference type="EMBL" id="CM000882">
    <property type="protein sequence ID" value="PNT69350.1"/>
    <property type="molecule type" value="Genomic_DNA"/>
</dbReference>
<dbReference type="InParanoid" id="A0A2K2D4Z8"/>
<proteinExistence type="predicted"/>